<dbReference type="InterPro" id="IPR009056">
    <property type="entry name" value="Cyt_c-like_dom"/>
</dbReference>
<dbReference type="InterPro" id="IPR051395">
    <property type="entry name" value="Cytochrome_c_Peroxidase/MauG"/>
</dbReference>
<dbReference type="InterPro" id="IPR036909">
    <property type="entry name" value="Cyt_c-like_dom_sf"/>
</dbReference>
<evidence type="ECO:0000256" key="3">
    <source>
        <dbReference type="ARBA" id="ARBA00022559"/>
    </source>
</evidence>
<keyword evidence="4" id="KW-0349">Heme</keyword>
<dbReference type="Pfam" id="PF03150">
    <property type="entry name" value="CCP_MauG"/>
    <property type="match status" value="1"/>
</dbReference>
<dbReference type="FunFam" id="1.10.760.10:FF:000004">
    <property type="entry name" value="Cytochrome c peroxidase"/>
    <property type="match status" value="1"/>
</dbReference>
<keyword evidence="3 12" id="KW-0575">Peroxidase</keyword>
<dbReference type="GO" id="GO:0020037">
    <property type="term" value="F:heme binding"/>
    <property type="evidence" value="ECO:0007669"/>
    <property type="project" value="InterPro"/>
</dbReference>
<dbReference type="InterPro" id="IPR026259">
    <property type="entry name" value="MauG/Cytc_peroxidase"/>
</dbReference>
<keyword evidence="8" id="KW-0249">Electron transport</keyword>
<dbReference type="GO" id="GO:0009055">
    <property type="term" value="F:electron transfer activity"/>
    <property type="evidence" value="ECO:0007669"/>
    <property type="project" value="InterPro"/>
</dbReference>
<evidence type="ECO:0000256" key="10">
    <source>
        <dbReference type="ARBA" id="ARBA00023004"/>
    </source>
</evidence>
<accession>A0A3B0QZB5</accession>
<dbReference type="GO" id="GO:0046872">
    <property type="term" value="F:metal ion binding"/>
    <property type="evidence" value="ECO:0007669"/>
    <property type="project" value="UniProtKB-KW"/>
</dbReference>
<organism evidence="12">
    <name type="scientific">hydrothermal vent metagenome</name>
    <dbReference type="NCBI Taxonomy" id="652676"/>
    <lineage>
        <taxon>unclassified sequences</taxon>
        <taxon>metagenomes</taxon>
        <taxon>ecological metagenomes</taxon>
    </lineage>
</organism>
<name>A0A3B0QZB5_9ZZZZ</name>
<dbReference type="EMBL" id="UOEA01000086">
    <property type="protein sequence ID" value="VAV85381.1"/>
    <property type="molecule type" value="Genomic_DNA"/>
</dbReference>
<evidence type="ECO:0000256" key="6">
    <source>
        <dbReference type="ARBA" id="ARBA00022729"/>
    </source>
</evidence>
<dbReference type="Gene3D" id="1.10.760.10">
    <property type="entry name" value="Cytochrome c-like domain"/>
    <property type="match status" value="2"/>
</dbReference>
<gene>
    <name evidence="12" type="ORF">MNBD_DELTA01-1307</name>
</gene>
<dbReference type="EC" id="1.11.1.5" evidence="12"/>
<evidence type="ECO:0000256" key="1">
    <source>
        <dbReference type="ARBA" id="ARBA00004418"/>
    </source>
</evidence>
<evidence type="ECO:0000313" key="12">
    <source>
        <dbReference type="EMBL" id="VAV85381.1"/>
    </source>
</evidence>
<evidence type="ECO:0000256" key="4">
    <source>
        <dbReference type="ARBA" id="ARBA00022617"/>
    </source>
</evidence>
<dbReference type="InterPro" id="IPR004852">
    <property type="entry name" value="Di-haem_cyt_c_peroxidsae"/>
</dbReference>
<dbReference type="PIRSF" id="PIRSF000294">
    <property type="entry name" value="Cytochrome-c_peroxidase"/>
    <property type="match status" value="1"/>
</dbReference>
<dbReference type="GO" id="GO:0042597">
    <property type="term" value="C:periplasmic space"/>
    <property type="evidence" value="ECO:0007669"/>
    <property type="project" value="UniProtKB-SubCell"/>
</dbReference>
<keyword evidence="7" id="KW-0574">Periplasm</keyword>
<evidence type="ECO:0000256" key="5">
    <source>
        <dbReference type="ARBA" id="ARBA00022723"/>
    </source>
</evidence>
<keyword evidence="6" id="KW-0732">Signal</keyword>
<evidence type="ECO:0000256" key="9">
    <source>
        <dbReference type="ARBA" id="ARBA00023002"/>
    </source>
</evidence>
<comment type="subcellular location">
    <subcellularLocation>
        <location evidence="1">Periplasm</location>
    </subcellularLocation>
</comment>
<keyword evidence="5" id="KW-0479">Metal-binding</keyword>
<protein>
    <submittedName>
        <fullName evidence="12">Cytochrome c551 peroxidase</fullName>
        <ecNumber evidence="12">1.11.1.5</ecNumber>
    </submittedName>
</protein>
<evidence type="ECO:0000256" key="7">
    <source>
        <dbReference type="ARBA" id="ARBA00022764"/>
    </source>
</evidence>
<dbReference type="GO" id="GO:0004130">
    <property type="term" value="F:cytochrome-c peroxidase activity"/>
    <property type="evidence" value="ECO:0007669"/>
    <property type="project" value="UniProtKB-EC"/>
</dbReference>
<evidence type="ECO:0000256" key="8">
    <source>
        <dbReference type="ARBA" id="ARBA00022982"/>
    </source>
</evidence>
<reference evidence="12" key="1">
    <citation type="submission" date="2018-06" db="EMBL/GenBank/DDBJ databases">
        <authorList>
            <person name="Zhirakovskaya E."/>
        </authorList>
    </citation>
    <scope>NUCLEOTIDE SEQUENCE</scope>
</reference>
<proteinExistence type="predicted"/>
<dbReference type="PROSITE" id="PS51007">
    <property type="entry name" value="CYTC"/>
    <property type="match status" value="2"/>
</dbReference>
<evidence type="ECO:0000256" key="2">
    <source>
        <dbReference type="ARBA" id="ARBA00022448"/>
    </source>
</evidence>
<dbReference type="PANTHER" id="PTHR30600">
    <property type="entry name" value="CYTOCHROME C PEROXIDASE-RELATED"/>
    <property type="match status" value="1"/>
</dbReference>
<sequence length="341" mass="37643">MKNRTSIILTFILSIFVLFAVPVAVNAASDGVKGYFKALPQIAENPANPVTKEKVELGKLLYLDPRLSKSGFISCNSCHNLSTGGVDNLPTSIGHGWNIGPRNAPTVFNAAILETQFWDGRAKDVEEQAKGPILNPGEMAATEALVIKRLRSIPEYREAFKRAFPGQKKPLSYDNVANAIAAFERTLLTPSRFDEYLLGDEDALTSREKRGLNTFISKGCVGCHNGVGIGGASFQRFDYGTDQGRFEVTKNEADKKVFRVPTLRNVELTYPYFHDGSVWNLKEAVRIMGDKQLGLRLKKKEVADITAFLKTLSGQMREIAIPQLPPSTRRTPRPDVSLVGK</sequence>
<feature type="domain" description="Cytochrome c" evidence="11">
    <location>
        <begin position="206"/>
        <end position="313"/>
    </location>
</feature>
<keyword evidence="10" id="KW-0408">Iron</keyword>
<dbReference type="AlphaFoldDB" id="A0A3B0QZB5"/>
<keyword evidence="9 12" id="KW-0560">Oxidoreductase</keyword>
<dbReference type="SUPFAM" id="SSF46626">
    <property type="entry name" value="Cytochrome c"/>
    <property type="match status" value="2"/>
</dbReference>
<dbReference type="Pfam" id="PF00034">
    <property type="entry name" value="Cytochrom_C"/>
    <property type="match status" value="1"/>
</dbReference>
<dbReference type="PANTHER" id="PTHR30600:SF7">
    <property type="entry name" value="CYTOCHROME C PEROXIDASE-RELATED"/>
    <property type="match status" value="1"/>
</dbReference>
<keyword evidence="2" id="KW-0813">Transport</keyword>
<evidence type="ECO:0000259" key="11">
    <source>
        <dbReference type="PROSITE" id="PS51007"/>
    </source>
</evidence>
<feature type="domain" description="Cytochrome c" evidence="11">
    <location>
        <begin position="53"/>
        <end position="184"/>
    </location>
</feature>